<dbReference type="PANTHER" id="PTHR43065:SF50">
    <property type="entry name" value="HISTIDINE KINASE"/>
    <property type="match status" value="1"/>
</dbReference>
<evidence type="ECO:0000256" key="1">
    <source>
        <dbReference type="ARBA" id="ARBA00000085"/>
    </source>
</evidence>
<dbReference type="Pfam" id="PF02518">
    <property type="entry name" value="HATPase_c"/>
    <property type="match status" value="1"/>
</dbReference>
<keyword evidence="3" id="KW-0175">Coiled coil</keyword>
<evidence type="ECO:0000313" key="6">
    <source>
        <dbReference type="Proteomes" id="UP000001351"/>
    </source>
</evidence>
<dbReference type="InterPro" id="IPR003594">
    <property type="entry name" value="HATPase_dom"/>
</dbReference>
<dbReference type="Gene3D" id="3.30.565.10">
    <property type="entry name" value="Histidine kinase-like ATPase, C-terminal domain"/>
    <property type="match status" value="1"/>
</dbReference>
<dbReference type="eggNOG" id="COG4191">
    <property type="taxonomic scope" value="Bacteria"/>
</dbReference>
<accession>E3FMU5</accession>
<dbReference type="InterPro" id="IPR036890">
    <property type="entry name" value="HATPase_C_sf"/>
</dbReference>
<dbReference type="InterPro" id="IPR036097">
    <property type="entry name" value="HisK_dim/P_sf"/>
</dbReference>
<proteinExistence type="predicted"/>
<feature type="coiled-coil region" evidence="3">
    <location>
        <begin position="54"/>
        <end position="95"/>
    </location>
</feature>
<dbReference type="Proteomes" id="UP000001351">
    <property type="component" value="Chromosome"/>
</dbReference>
<dbReference type="GO" id="GO:0000155">
    <property type="term" value="F:phosphorelay sensor kinase activity"/>
    <property type="evidence" value="ECO:0007669"/>
    <property type="project" value="InterPro"/>
</dbReference>
<dbReference type="EMBL" id="CP002271">
    <property type="protein sequence ID" value="ADO71876.1"/>
    <property type="molecule type" value="Genomic_DNA"/>
</dbReference>
<keyword evidence="6" id="KW-1185">Reference proteome</keyword>
<dbReference type="Gene3D" id="1.10.287.130">
    <property type="match status" value="1"/>
</dbReference>
<dbReference type="EC" id="2.7.13.3" evidence="2"/>
<sequence length="366" mass="40403">MSYHKLLERQLRRCFGGPDRLPAGLDAFLMAVNEAYQAADEDRLLIERSLELMSQELTARNDQLRIELADKQRVEQALRAEKEEQAALIQKLEDTHSQLLQSEKMASIGQIAAGLAHEINNPIGFVSSNIDTLRGYVTGLVKLIAAFEAEEAALGGTARQRLASLKDEVELAYVRGDAMPLLNESLEGLRRVRQIIRDLTDFSHVDDAQWQCSDLHKGLDSTLNIVHNEVRHVADVIKQYGELPEVECLPSQVNQVFLNMLVNAAQSIKGKRGLLTLRTGLETGASVFVEISDNGEGIAPEHLKRIFDPFFTTKPVGKGTGLGLSLSYSIIAKHHGRIEVRSERGSGTTFRIILPVKQTPPAAAPS</sequence>
<dbReference type="STRING" id="378806.STAUR_4092"/>
<reference evidence="5 6" key="1">
    <citation type="journal article" date="2011" name="Mol. Biol. Evol.">
        <title>Comparative genomic analysis of fruiting body formation in Myxococcales.</title>
        <authorList>
            <person name="Huntley S."/>
            <person name="Hamann N."/>
            <person name="Wegener-Feldbrugge S."/>
            <person name="Treuner-Lange A."/>
            <person name="Kube M."/>
            <person name="Reinhardt R."/>
            <person name="Klages S."/>
            <person name="Muller R."/>
            <person name="Ronning C.M."/>
            <person name="Nierman W.C."/>
            <person name="Sogaard-Andersen L."/>
        </authorList>
    </citation>
    <scope>NUCLEOTIDE SEQUENCE [LARGE SCALE GENOMIC DNA]</scope>
    <source>
        <strain evidence="5 6">DW4/3-1</strain>
    </source>
</reference>
<dbReference type="AlphaFoldDB" id="E3FMU5"/>
<dbReference type="PANTHER" id="PTHR43065">
    <property type="entry name" value="SENSOR HISTIDINE KINASE"/>
    <property type="match status" value="1"/>
</dbReference>
<protein>
    <recommendedName>
        <fullName evidence="2">histidine kinase</fullName>
        <ecNumber evidence="2">2.7.13.3</ecNumber>
    </recommendedName>
</protein>
<dbReference type="InterPro" id="IPR004358">
    <property type="entry name" value="Sig_transdc_His_kin-like_C"/>
</dbReference>
<dbReference type="HOGENOM" id="CLU_000445_114_39_7"/>
<dbReference type="PROSITE" id="PS50109">
    <property type="entry name" value="HIS_KIN"/>
    <property type="match status" value="1"/>
</dbReference>
<comment type="catalytic activity">
    <reaction evidence="1">
        <text>ATP + protein L-histidine = ADP + protein N-phospho-L-histidine.</text>
        <dbReference type="EC" id="2.7.13.3"/>
    </reaction>
</comment>
<feature type="domain" description="Histidine kinase" evidence="4">
    <location>
        <begin position="114"/>
        <end position="358"/>
    </location>
</feature>
<dbReference type="SUPFAM" id="SSF55874">
    <property type="entry name" value="ATPase domain of HSP90 chaperone/DNA topoisomerase II/histidine kinase"/>
    <property type="match status" value="1"/>
</dbReference>
<evidence type="ECO:0000313" key="5">
    <source>
        <dbReference type="EMBL" id="ADO71876.1"/>
    </source>
</evidence>
<evidence type="ECO:0000256" key="3">
    <source>
        <dbReference type="SAM" id="Coils"/>
    </source>
</evidence>
<name>E3FMU5_STIAD</name>
<evidence type="ECO:0000256" key="2">
    <source>
        <dbReference type="ARBA" id="ARBA00012438"/>
    </source>
</evidence>
<organism evidence="5 6">
    <name type="scientific">Stigmatella aurantiaca (strain DW4/3-1)</name>
    <dbReference type="NCBI Taxonomy" id="378806"/>
    <lineage>
        <taxon>Bacteria</taxon>
        <taxon>Pseudomonadati</taxon>
        <taxon>Myxococcota</taxon>
        <taxon>Myxococcia</taxon>
        <taxon>Myxococcales</taxon>
        <taxon>Cystobacterineae</taxon>
        <taxon>Archangiaceae</taxon>
        <taxon>Stigmatella</taxon>
    </lineage>
</organism>
<dbReference type="SUPFAM" id="SSF47384">
    <property type="entry name" value="Homodimeric domain of signal transducing histidine kinase"/>
    <property type="match status" value="1"/>
</dbReference>
<dbReference type="KEGG" id="sur:STAUR_4092"/>
<evidence type="ECO:0000259" key="4">
    <source>
        <dbReference type="PROSITE" id="PS50109"/>
    </source>
</evidence>
<gene>
    <name evidence="5" type="ordered locus">STAUR_4092</name>
</gene>
<dbReference type="InterPro" id="IPR005467">
    <property type="entry name" value="His_kinase_dom"/>
</dbReference>
<dbReference type="SMART" id="SM00387">
    <property type="entry name" value="HATPase_c"/>
    <property type="match status" value="1"/>
</dbReference>
<dbReference type="PRINTS" id="PR00344">
    <property type="entry name" value="BCTRLSENSOR"/>
</dbReference>